<keyword evidence="8" id="KW-1185">Reference proteome</keyword>
<evidence type="ECO:0000313" key="7">
    <source>
        <dbReference type="EMBL" id="MBB4035089.1"/>
    </source>
</evidence>
<feature type="transmembrane region" description="Helical" evidence="5">
    <location>
        <begin position="91"/>
        <end position="114"/>
    </location>
</feature>
<keyword evidence="3 5" id="KW-1133">Transmembrane helix</keyword>
<gene>
    <name evidence="7" type="ORF">GGR21_000978</name>
</gene>
<name>A0A840CK98_9BACT</name>
<reference evidence="7 8" key="1">
    <citation type="submission" date="2020-08" db="EMBL/GenBank/DDBJ databases">
        <title>Genomic Encyclopedia of Type Strains, Phase IV (KMG-IV): sequencing the most valuable type-strain genomes for metagenomic binning, comparative biology and taxonomic classification.</title>
        <authorList>
            <person name="Goeker M."/>
        </authorList>
    </citation>
    <scope>NUCLEOTIDE SEQUENCE [LARGE SCALE GENOMIC DNA]</scope>
    <source>
        <strain evidence="7 8">DSM 104969</strain>
    </source>
</reference>
<evidence type="ECO:0000256" key="1">
    <source>
        <dbReference type="ARBA" id="ARBA00004141"/>
    </source>
</evidence>
<dbReference type="Pfam" id="PF09685">
    <property type="entry name" value="MamF_MmsF"/>
    <property type="match status" value="1"/>
</dbReference>
<proteinExistence type="predicted"/>
<dbReference type="InterPro" id="IPR019109">
    <property type="entry name" value="MamF_MmsF"/>
</dbReference>
<accession>A0A840CK98</accession>
<feature type="transmembrane region" description="Helical" evidence="5">
    <location>
        <begin position="59"/>
        <end position="79"/>
    </location>
</feature>
<keyword evidence="4 5" id="KW-0472">Membrane</keyword>
<evidence type="ECO:0000256" key="2">
    <source>
        <dbReference type="ARBA" id="ARBA00022692"/>
    </source>
</evidence>
<sequence length="153" mass="17469">MDKYDDLRKLEELRERGVISEEEFQNEKQRILNSDNYYRKDIGGMSINTYLLLMHLSQFAGFIVPGLGFIAPIVMWVVNKENPEVDKHGKNIANFMISMIIYAIVSAILIILIIGIPMLIAIAVIELVFIIIAAVKAANGEYWKYPLAIQFFT</sequence>
<protein>
    <recommendedName>
        <fullName evidence="6">SHOCT domain-containing protein</fullName>
    </recommendedName>
</protein>
<comment type="caution">
    <text evidence="7">The sequence shown here is derived from an EMBL/GenBank/DDBJ whole genome shotgun (WGS) entry which is preliminary data.</text>
</comment>
<evidence type="ECO:0000313" key="8">
    <source>
        <dbReference type="Proteomes" id="UP000555103"/>
    </source>
</evidence>
<keyword evidence="2 5" id="KW-0812">Transmembrane</keyword>
<evidence type="ECO:0000256" key="3">
    <source>
        <dbReference type="ARBA" id="ARBA00022989"/>
    </source>
</evidence>
<dbReference type="Proteomes" id="UP000555103">
    <property type="component" value="Unassembled WGS sequence"/>
</dbReference>
<evidence type="ECO:0000256" key="5">
    <source>
        <dbReference type="SAM" id="Phobius"/>
    </source>
</evidence>
<evidence type="ECO:0000259" key="6">
    <source>
        <dbReference type="Pfam" id="PF09851"/>
    </source>
</evidence>
<dbReference type="Pfam" id="PF09851">
    <property type="entry name" value="SHOCT"/>
    <property type="match status" value="1"/>
</dbReference>
<feature type="domain" description="SHOCT" evidence="6">
    <location>
        <begin position="6"/>
        <end position="32"/>
    </location>
</feature>
<evidence type="ECO:0000256" key="4">
    <source>
        <dbReference type="ARBA" id="ARBA00023136"/>
    </source>
</evidence>
<dbReference type="InterPro" id="IPR018649">
    <property type="entry name" value="SHOCT"/>
</dbReference>
<dbReference type="RefSeq" id="WP_183306039.1">
    <property type="nucleotide sequence ID" value="NZ_JACIEP010000003.1"/>
</dbReference>
<dbReference type="EMBL" id="JACIEP010000003">
    <property type="protein sequence ID" value="MBB4035089.1"/>
    <property type="molecule type" value="Genomic_DNA"/>
</dbReference>
<feature type="transmembrane region" description="Helical" evidence="5">
    <location>
        <begin position="120"/>
        <end position="138"/>
    </location>
</feature>
<dbReference type="AlphaFoldDB" id="A0A840CK98"/>
<organism evidence="7 8">
    <name type="scientific">Dysgonomonas hofstadii</name>
    <dbReference type="NCBI Taxonomy" id="637886"/>
    <lineage>
        <taxon>Bacteria</taxon>
        <taxon>Pseudomonadati</taxon>
        <taxon>Bacteroidota</taxon>
        <taxon>Bacteroidia</taxon>
        <taxon>Bacteroidales</taxon>
        <taxon>Dysgonomonadaceae</taxon>
        <taxon>Dysgonomonas</taxon>
    </lineage>
</organism>
<comment type="subcellular location">
    <subcellularLocation>
        <location evidence="1">Membrane</location>
        <topology evidence="1">Multi-pass membrane protein</topology>
    </subcellularLocation>
</comment>